<evidence type="ECO:0000313" key="2">
    <source>
        <dbReference type="WBParaSite" id="nRc.2.0.1.t15564-RA"/>
    </source>
</evidence>
<dbReference type="Proteomes" id="UP000887565">
    <property type="component" value="Unplaced"/>
</dbReference>
<keyword evidence="1" id="KW-1185">Reference proteome</keyword>
<dbReference type="AlphaFoldDB" id="A0A915IQ70"/>
<dbReference type="WBParaSite" id="nRc.2.0.1.t15564-RA">
    <property type="protein sequence ID" value="nRc.2.0.1.t15564-RA"/>
    <property type="gene ID" value="nRc.2.0.1.g15564"/>
</dbReference>
<organism evidence="1 2">
    <name type="scientific">Romanomermis culicivorax</name>
    <name type="common">Nematode worm</name>
    <dbReference type="NCBI Taxonomy" id="13658"/>
    <lineage>
        <taxon>Eukaryota</taxon>
        <taxon>Metazoa</taxon>
        <taxon>Ecdysozoa</taxon>
        <taxon>Nematoda</taxon>
        <taxon>Enoplea</taxon>
        <taxon>Dorylaimia</taxon>
        <taxon>Mermithida</taxon>
        <taxon>Mermithoidea</taxon>
        <taxon>Mermithidae</taxon>
        <taxon>Romanomermis</taxon>
    </lineage>
</organism>
<sequence>PKVYITKLPNFAVPRTYDHHIIELSGFYNFVIEGSKSHIICNLSKFEASVTIFNQKLKVGE</sequence>
<evidence type="ECO:0000313" key="1">
    <source>
        <dbReference type="Proteomes" id="UP000887565"/>
    </source>
</evidence>
<reference evidence="2" key="1">
    <citation type="submission" date="2022-11" db="UniProtKB">
        <authorList>
            <consortium name="WormBaseParasite"/>
        </authorList>
    </citation>
    <scope>IDENTIFICATION</scope>
</reference>
<proteinExistence type="predicted"/>
<protein>
    <submittedName>
        <fullName evidence="2">Uncharacterized protein</fullName>
    </submittedName>
</protein>
<accession>A0A915IQ70</accession>
<name>A0A915IQ70_ROMCU</name>